<dbReference type="EMBL" id="JAUDUY010000004">
    <property type="protein sequence ID" value="MDM9631615.1"/>
    <property type="molecule type" value="Genomic_DNA"/>
</dbReference>
<dbReference type="RefSeq" id="WP_289724981.1">
    <property type="nucleotide sequence ID" value="NZ_JAUDUY010000004.1"/>
</dbReference>
<evidence type="ECO:0000256" key="1">
    <source>
        <dbReference type="SAM" id="Phobius"/>
    </source>
</evidence>
<evidence type="ECO:0000313" key="3">
    <source>
        <dbReference type="Proteomes" id="UP001174839"/>
    </source>
</evidence>
<keyword evidence="3" id="KW-1185">Reference proteome</keyword>
<comment type="caution">
    <text evidence="2">The sequence shown here is derived from an EMBL/GenBank/DDBJ whole genome shotgun (WGS) entry which is preliminary data.</text>
</comment>
<dbReference type="InterPro" id="IPR045749">
    <property type="entry name" value="DUF6090"/>
</dbReference>
<dbReference type="Pfam" id="PF19578">
    <property type="entry name" value="DUF6090"/>
    <property type="match status" value="1"/>
</dbReference>
<organism evidence="2 3">
    <name type="scientific">Robiginitalea aurantiaca</name>
    <dbReference type="NCBI Taxonomy" id="3056915"/>
    <lineage>
        <taxon>Bacteria</taxon>
        <taxon>Pseudomonadati</taxon>
        <taxon>Bacteroidota</taxon>
        <taxon>Flavobacteriia</taxon>
        <taxon>Flavobacteriales</taxon>
        <taxon>Flavobacteriaceae</taxon>
        <taxon>Robiginitalea</taxon>
    </lineage>
</organism>
<gene>
    <name evidence="2" type="ORF">QU605_09050</name>
</gene>
<protein>
    <submittedName>
        <fullName evidence="2">DUF6090 family protein</fullName>
    </submittedName>
</protein>
<keyword evidence="1" id="KW-0812">Transmembrane</keyword>
<feature type="transmembrane region" description="Helical" evidence="1">
    <location>
        <begin position="21"/>
        <end position="42"/>
    </location>
</feature>
<proteinExistence type="predicted"/>
<keyword evidence="1" id="KW-1133">Transmembrane helix</keyword>
<sequence length="240" mass="28240">MITYFRKIRSRLLATNKTGKYIKYALGEIVLVVIGILIALQINDWNEDRKSRNIELKTLKELKADLLQTREDIKSDSSNFQHIIRSNQVILKHIEASLPYHDSLLPHFLWMEPFQTFSINRTTFDNIRQNGVNMISNDTIRISVSEFYTRPINLYLELEKRMLNEHYENYFRPMVMEAFGVNADNTLILNDYDGFIANGEYKQVLMHTVRICSQMCNFQGYLLKSLEEIIQQVNAEIQSF</sequence>
<dbReference type="Proteomes" id="UP001174839">
    <property type="component" value="Unassembled WGS sequence"/>
</dbReference>
<reference evidence="2" key="1">
    <citation type="submission" date="2023-06" db="EMBL/GenBank/DDBJ databases">
        <title>Robiginitalea aurantiacus sp. nov. and Algoriphagus sediminis sp. nov., isolated from coastal sediment.</title>
        <authorList>
            <person name="Zhou Z.Y."/>
            <person name="An J."/>
            <person name="Jia Y.W."/>
            <person name="Du Z.J."/>
        </authorList>
    </citation>
    <scope>NUCLEOTIDE SEQUENCE</scope>
    <source>
        <strain evidence="2">M39</strain>
    </source>
</reference>
<evidence type="ECO:0000313" key="2">
    <source>
        <dbReference type="EMBL" id="MDM9631615.1"/>
    </source>
</evidence>
<name>A0ABT7WFB6_9FLAO</name>
<keyword evidence="1" id="KW-0472">Membrane</keyword>
<accession>A0ABT7WFB6</accession>